<dbReference type="Proteomes" id="UP001501578">
    <property type="component" value="Unassembled WGS sequence"/>
</dbReference>
<sequence>MNEIQALIDIARPLAPHLPLDGITLRAGAVEIVIRPAPGAVPGPLPGRSGNGPAIGALIARARLLISEGELPANAGAGKIRQHLRCGMDTARAVRDALGELA</sequence>
<dbReference type="RefSeq" id="WP_343954126.1">
    <property type="nucleotide sequence ID" value="NZ_BAAAHQ010000042.1"/>
</dbReference>
<comment type="caution">
    <text evidence="1">The sequence shown here is derived from an EMBL/GenBank/DDBJ whole genome shotgun (WGS) entry which is preliminary data.</text>
</comment>
<name>A0ABP4BB35_9ACTN</name>
<dbReference type="EMBL" id="BAAAHQ010000042">
    <property type="protein sequence ID" value="GAA0948575.1"/>
    <property type="molecule type" value="Genomic_DNA"/>
</dbReference>
<evidence type="ECO:0000313" key="2">
    <source>
        <dbReference type="Proteomes" id="UP001501578"/>
    </source>
</evidence>
<evidence type="ECO:0000313" key="1">
    <source>
        <dbReference type="EMBL" id="GAA0948575.1"/>
    </source>
</evidence>
<gene>
    <name evidence="1" type="ORF">GCM10009560_66060</name>
</gene>
<reference evidence="2" key="1">
    <citation type="journal article" date="2019" name="Int. J. Syst. Evol. Microbiol.">
        <title>The Global Catalogue of Microorganisms (GCM) 10K type strain sequencing project: providing services to taxonomists for standard genome sequencing and annotation.</title>
        <authorList>
            <consortium name="The Broad Institute Genomics Platform"/>
            <consortium name="The Broad Institute Genome Sequencing Center for Infectious Disease"/>
            <person name="Wu L."/>
            <person name="Ma J."/>
        </authorList>
    </citation>
    <scope>NUCLEOTIDE SEQUENCE [LARGE SCALE GENOMIC DNA]</scope>
    <source>
        <strain evidence="2">JCM 11136</strain>
    </source>
</reference>
<proteinExistence type="predicted"/>
<protein>
    <submittedName>
        <fullName evidence="1">Uncharacterized protein</fullName>
    </submittedName>
</protein>
<accession>A0ABP4BB35</accession>
<organism evidence="1 2">
    <name type="scientific">Nonomuraea longicatena</name>
    <dbReference type="NCBI Taxonomy" id="83682"/>
    <lineage>
        <taxon>Bacteria</taxon>
        <taxon>Bacillati</taxon>
        <taxon>Actinomycetota</taxon>
        <taxon>Actinomycetes</taxon>
        <taxon>Streptosporangiales</taxon>
        <taxon>Streptosporangiaceae</taxon>
        <taxon>Nonomuraea</taxon>
    </lineage>
</organism>
<keyword evidence="2" id="KW-1185">Reference proteome</keyword>